<organism evidence="2 3">
    <name type="scientific">Mucilaginibacter limnophilus</name>
    <dbReference type="NCBI Taxonomy" id="1932778"/>
    <lineage>
        <taxon>Bacteria</taxon>
        <taxon>Pseudomonadati</taxon>
        <taxon>Bacteroidota</taxon>
        <taxon>Sphingobacteriia</taxon>
        <taxon>Sphingobacteriales</taxon>
        <taxon>Sphingobacteriaceae</taxon>
        <taxon>Mucilaginibacter</taxon>
    </lineage>
</organism>
<dbReference type="EMBL" id="SACK01000001">
    <property type="protein sequence ID" value="RVU02925.1"/>
    <property type="molecule type" value="Genomic_DNA"/>
</dbReference>
<proteinExistence type="predicted"/>
<comment type="caution">
    <text evidence="2">The sequence shown here is derived from an EMBL/GenBank/DDBJ whole genome shotgun (WGS) entry which is preliminary data.</text>
</comment>
<evidence type="ECO:0000313" key="2">
    <source>
        <dbReference type="EMBL" id="RVU02925.1"/>
    </source>
</evidence>
<name>A0A3S2V449_9SPHI</name>
<dbReference type="RefSeq" id="WP_127703290.1">
    <property type="nucleotide sequence ID" value="NZ_SACK01000001.1"/>
</dbReference>
<dbReference type="Proteomes" id="UP000282759">
    <property type="component" value="Unassembled WGS sequence"/>
</dbReference>
<sequence>MNTKLITIACAVFVLTMNCATAQDNITDNQSLTLDKQTKIYNILALDGENVKVNVTSDYVKHVLKLSFLNDTISIREFWGVPPEVKLLNSTFLELKYEVRGGSNLGMGKLLILCVKNGRLIEAMHVLRYSDWDDGAYKKAYNVKSSLKVDSKNNYSIVAEICDYVISKQHPEENYIFNNTTILNFDKKNSVFYSAKQNLNNKVITTNSQSTIKKKINGYFPVIILGKEDYYFINNWWYQADKKTK</sequence>
<feature type="signal peptide" evidence="1">
    <location>
        <begin position="1"/>
        <end position="22"/>
    </location>
</feature>
<keyword evidence="3" id="KW-1185">Reference proteome</keyword>
<feature type="chain" id="PRO_5018590968" evidence="1">
    <location>
        <begin position="23"/>
        <end position="245"/>
    </location>
</feature>
<dbReference type="AlphaFoldDB" id="A0A3S2V449"/>
<gene>
    <name evidence="2" type="ORF">EOD41_03025</name>
</gene>
<reference evidence="2 3" key="1">
    <citation type="submission" date="2019-01" db="EMBL/GenBank/DDBJ databases">
        <authorList>
            <person name="Chen W.-M."/>
        </authorList>
    </citation>
    <scope>NUCLEOTIDE SEQUENCE [LARGE SCALE GENOMIC DNA]</scope>
    <source>
        <strain evidence="2 3">YBJ-36</strain>
    </source>
</reference>
<protein>
    <submittedName>
        <fullName evidence="2">Uncharacterized protein</fullName>
    </submittedName>
</protein>
<accession>A0A3S2V449</accession>
<dbReference type="OrthoDB" id="795394at2"/>
<evidence type="ECO:0000256" key="1">
    <source>
        <dbReference type="SAM" id="SignalP"/>
    </source>
</evidence>
<evidence type="ECO:0000313" key="3">
    <source>
        <dbReference type="Proteomes" id="UP000282759"/>
    </source>
</evidence>
<keyword evidence="1" id="KW-0732">Signal</keyword>